<dbReference type="NCBIfam" id="NF002332">
    <property type="entry name" value="PRK01293.1"/>
    <property type="match status" value="1"/>
</dbReference>
<feature type="domain" description="Phosphoribosyl-dephospho-CoA transferase MdcG N-terminal" evidence="4">
    <location>
        <begin position="5"/>
        <end position="76"/>
    </location>
</feature>
<proteinExistence type="predicted"/>
<dbReference type="InterPro" id="IPR048903">
    <property type="entry name" value="MdcG_N"/>
</dbReference>
<dbReference type="AlphaFoldDB" id="A0A2N5HH64"/>
<evidence type="ECO:0000313" key="5">
    <source>
        <dbReference type="EMBL" id="PLS04859.1"/>
    </source>
</evidence>
<feature type="domain" description="Phosphoribosyl-dephospho-CoA transferase MdcG C-terminal" evidence="3">
    <location>
        <begin position="88"/>
        <end position="198"/>
    </location>
</feature>
<dbReference type="Pfam" id="PF20866">
    <property type="entry name" value="MdcG_N"/>
    <property type="match status" value="1"/>
</dbReference>
<evidence type="ECO:0000259" key="4">
    <source>
        <dbReference type="Pfam" id="PF20866"/>
    </source>
</evidence>
<dbReference type="NCBIfam" id="TIGR03135">
    <property type="entry name" value="malonate_mdcG"/>
    <property type="match status" value="1"/>
</dbReference>
<dbReference type="OrthoDB" id="1275217at2"/>
<dbReference type="EMBL" id="PGVE01000042">
    <property type="protein sequence ID" value="PLS04859.1"/>
    <property type="molecule type" value="Genomic_DNA"/>
</dbReference>
<protein>
    <submittedName>
        <fullName evidence="5">Malonate decarboxylase holo-ACP synthase</fullName>
    </submittedName>
</protein>
<evidence type="ECO:0000256" key="2">
    <source>
        <dbReference type="ARBA" id="ARBA00022695"/>
    </source>
</evidence>
<keyword evidence="1" id="KW-0808">Transferase</keyword>
<accession>A0A2N5HH64</accession>
<keyword evidence="6" id="KW-1185">Reference proteome</keyword>
<dbReference type="GO" id="GO:0016779">
    <property type="term" value="F:nucleotidyltransferase activity"/>
    <property type="evidence" value="ECO:0007669"/>
    <property type="project" value="UniProtKB-KW"/>
</dbReference>
<keyword evidence="2" id="KW-0548">Nucleotidyltransferase</keyword>
<evidence type="ECO:0000313" key="6">
    <source>
        <dbReference type="Proteomes" id="UP000234950"/>
    </source>
</evidence>
<dbReference type="Pfam" id="PF10620">
    <property type="entry name" value="MdcG"/>
    <property type="match status" value="1"/>
</dbReference>
<dbReference type="Proteomes" id="UP000234950">
    <property type="component" value="Unassembled WGS sequence"/>
</dbReference>
<dbReference type="InterPro" id="IPR049180">
    <property type="entry name" value="MdcG_C"/>
</dbReference>
<dbReference type="InterPro" id="IPR017557">
    <property type="entry name" value="Holo-ACP_synthase"/>
</dbReference>
<dbReference type="RefSeq" id="WP_101648036.1">
    <property type="nucleotide sequence ID" value="NZ_PGVE01000042.1"/>
</dbReference>
<sequence length="216" mass="24002">MALEPHDLLKINPKDIISHTILPEWVVHSLETAPFVVVRRVHAPIGQAAIGIRGKQRNQRFGAFLQVQSVIKQIKPEDLTAREQWKDKQSPVFAAMEFAKEIFNTHRLSWGPGGSVGFELASGVKTVTSKSDLDLIIRSPVPLEFYIASEMVEELQKSPVKVDVQVETPAGAFSLMEYARGPGPVLLKTMFGPKLSRNPWDVSKDLLNLNNGLHSC</sequence>
<comment type="caution">
    <text evidence="5">The sequence shown here is derived from an EMBL/GenBank/DDBJ whole genome shotgun (WGS) entry which is preliminary data.</text>
</comment>
<gene>
    <name evidence="5" type="ORF">CVD27_11475</name>
</gene>
<organism evidence="5 6">
    <name type="scientific">Neobacillus cucumis</name>
    <dbReference type="NCBI Taxonomy" id="1740721"/>
    <lineage>
        <taxon>Bacteria</taxon>
        <taxon>Bacillati</taxon>
        <taxon>Bacillota</taxon>
        <taxon>Bacilli</taxon>
        <taxon>Bacillales</taxon>
        <taxon>Bacillaceae</taxon>
        <taxon>Neobacillus</taxon>
    </lineage>
</organism>
<reference evidence="5 6" key="1">
    <citation type="submission" date="2017-11" db="EMBL/GenBank/DDBJ databases">
        <title>Comparitive Functional Genomics of Dry Heat Resistant strains isolated from the Viking Spacecraft.</title>
        <authorList>
            <person name="Seuylemezian A."/>
            <person name="Cooper K."/>
            <person name="Vaishampayan P."/>
        </authorList>
    </citation>
    <scope>NUCLEOTIDE SEQUENCE [LARGE SCALE GENOMIC DNA]</scope>
    <source>
        <strain evidence="5 6">V32-6</strain>
    </source>
</reference>
<name>A0A2N5HH64_9BACI</name>
<evidence type="ECO:0000256" key="1">
    <source>
        <dbReference type="ARBA" id="ARBA00022679"/>
    </source>
</evidence>
<evidence type="ECO:0000259" key="3">
    <source>
        <dbReference type="Pfam" id="PF10620"/>
    </source>
</evidence>